<feature type="active site" description="Nucleophile" evidence="2">
    <location>
        <position position="49"/>
    </location>
</feature>
<dbReference type="Gene3D" id="3.40.1090.10">
    <property type="entry name" value="Cytosolic phospholipase A2 catalytic domain"/>
    <property type="match status" value="1"/>
</dbReference>
<dbReference type="GO" id="GO:0016042">
    <property type="term" value="P:lipid catabolic process"/>
    <property type="evidence" value="ECO:0007669"/>
    <property type="project" value="UniProtKB-UniRule"/>
</dbReference>
<keyword evidence="2" id="KW-0378">Hydrolase</keyword>
<accession>A0A0C2ZPE8</accession>
<feature type="active site" description="Proton acceptor" evidence="2">
    <location>
        <position position="191"/>
    </location>
</feature>
<feature type="short sequence motif" description="DGA/G" evidence="2">
    <location>
        <begin position="191"/>
        <end position="193"/>
    </location>
</feature>
<dbReference type="InterPro" id="IPR002641">
    <property type="entry name" value="PNPLA_dom"/>
</dbReference>
<dbReference type="Proteomes" id="UP000325576">
    <property type="component" value="Unassembled WGS sequence"/>
</dbReference>
<gene>
    <name evidence="3" type="ORF">BS297_19960</name>
</gene>
<keyword evidence="2" id="KW-0442">Lipid degradation</keyword>
<dbReference type="Pfam" id="PF01734">
    <property type="entry name" value="Patatin"/>
    <property type="match status" value="1"/>
</dbReference>
<feature type="short sequence motif" description="GXSXG" evidence="2">
    <location>
        <begin position="47"/>
        <end position="51"/>
    </location>
</feature>
<dbReference type="SUPFAM" id="SSF52151">
    <property type="entry name" value="FabD/lysophospholipase-like"/>
    <property type="match status" value="1"/>
</dbReference>
<dbReference type="EMBL" id="MRBO01000535">
    <property type="protein sequence ID" value="KAB2583567.1"/>
    <property type="molecule type" value="Genomic_DNA"/>
</dbReference>
<protein>
    <submittedName>
        <fullName evidence="3">Patatin</fullName>
    </submittedName>
</protein>
<evidence type="ECO:0000256" key="2">
    <source>
        <dbReference type="PROSITE-ProRule" id="PRU01161"/>
    </source>
</evidence>
<organism evidence="3 4">
    <name type="scientific">Rhodococcus erythropolis</name>
    <name type="common">Arthrobacter picolinophilus</name>
    <dbReference type="NCBI Taxonomy" id="1833"/>
    <lineage>
        <taxon>Bacteria</taxon>
        <taxon>Bacillati</taxon>
        <taxon>Actinomycetota</taxon>
        <taxon>Actinomycetes</taxon>
        <taxon>Mycobacteriales</taxon>
        <taxon>Nocardiaceae</taxon>
        <taxon>Rhodococcus</taxon>
        <taxon>Rhodococcus erythropolis group</taxon>
    </lineage>
</organism>
<sequence length="287" mass="29338">MDGVKLGLVLAGGGVAGIAWETGFLLGVQDKSPDAAAALLAADVLIGTSAGSTVTAQIAGGATLQELFDAQTAAATGEIDPEVDVEVLGQMFVDAIAGSADRSEQLRALGEAAMAADTVEPAVRRAVIEARLPNRLWPERELRIPAINAQTGELRVFGSADGVELIDAVGASCAVPGVWPVVMIEGDRYMDGGMASGSNVHLAADCDVVVVLSPAADPAPNLLGGSLREEIDAMTQSRVLAIFADDAVVEAIGTNSLSPATRRPAAELGREQGRRTADEIAAFLVTA</sequence>
<reference evidence="3 4" key="1">
    <citation type="journal article" date="2017" name="Poromechanics V (2013)">
        <title>Genomic Characterization of the Arsenic-Tolerant Actinobacterium, &lt;i&gt;Rhodococcus erythropolis&lt;/i&gt; S43.</title>
        <authorList>
            <person name="Retamal-Morales G."/>
            <person name="Mehnert M."/>
            <person name="Schwabe R."/>
            <person name="Tischler D."/>
            <person name="Schloemann M."/>
            <person name="Levican G.J."/>
        </authorList>
    </citation>
    <scope>NUCLEOTIDE SEQUENCE [LARGE SCALE GENOMIC DNA]</scope>
    <source>
        <strain evidence="3 4">S43</strain>
    </source>
</reference>
<comment type="caution">
    <text evidence="3">The sequence shown here is derived from an EMBL/GenBank/DDBJ whole genome shotgun (WGS) entry which is preliminary data.</text>
</comment>
<evidence type="ECO:0000256" key="1">
    <source>
        <dbReference type="ARBA" id="ARBA00023098"/>
    </source>
</evidence>
<name>A0A0C2ZPE8_RHOER</name>
<dbReference type="PROSITE" id="PS51635">
    <property type="entry name" value="PNPLA"/>
    <property type="match status" value="1"/>
</dbReference>
<dbReference type="GO" id="GO:0016787">
    <property type="term" value="F:hydrolase activity"/>
    <property type="evidence" value="ECO:0007669"/>
    <property type="project" value="UniProtKB-UniRule"/>
</dbReference>
<dbReference type="AlphaFoldDB" id="A0A0C2ZPE8"/>
<evidence type="ECO:0000313" key="4">
    <source>
        <dbReference type="Proteomes" id="UP000325576"/>
    </source>
</evidence>
<evidence type="ECO:0000313" key="3">
    <source>
        <dbReference type="EMBL" id="KAB2583567.1"/>
    </source>
</evidence>
<proteinExistence type="predicted"/>
<dbReference type="InterPro" id="IPR016035">
    <property type="entry name" value="Acyl_Trfase/lysoPLipase"/>
</dbReference>
<dbReference type="RefSeq" id="WP_042953212.1">
    <property type="nucleotide sequence ID" value="NZ_CP070870.1"/>
</dbReference>
<keyword evidence="1 2" id="KW-0443">Lipid metabolism</keyword>
<feature type="short sequence motif" description="GXGXXG" evidence="2">
    <location>
        <begin position="12"/>
        <end position="17"/>
    </location>
</feature>